<dbReference type="SUPFAM" id="SSF54862">
    <property type="entry name" value="4Fe-4S ferredoxins"/>
    <property type="match status" value="1"/>
</dbReference>
<dbReference type="PROSITE" id="PS51379">
    <property type="entry name" value="4FE4S_FER_2"/>
    <property type="match status" value="1"/>
</dbReference>
<dbReference type="Pfam" id="PF01855">
    <property type="entry name" value="POR_N"/>
    <property type="match status" value="1"/>
</dbReference>
<dbReference type="SUPFAM" id="SSF52518">
    <property type="entry name" value="Thiamin diphosphate-binding fold (THDP-binding)"/>
    <property type="match status" value="2"/>
</dbReference>
<comment type="cofactor">
    <cofactor evidence="14">
        <name>[4Fe-4S] cluster</name>
        <dbReference type="ChEBI" id="CHEBI:49883"/>
    </cofactor>
    <text evidence="14">Binds 2 [4Fe-4S] clusters. In this family the first cluster has a non-standard and varying [4Fe-4S] binding motif CX(2)CX(2)CX(4-5)CP.</text>
</comment>
<evidence type="ECO:0000256" key="8">
    <source>
        <dbReference type="ARBA" id="ARBA00022982"/>
    </source>
</evidence>
<evidence type="ECO:0000256" key="5">
    <source>
        <dbReference type="ARBA" id="ARBA00022448"/>
    </source>
</evidence>
<dbReference type="CDD" id="cd02008">
    <property type="entry name" value="TPP_IOR_alpha"/>
    <property type="match status" value="1"/>
</dbReference>
<dbReference type="RefSeq" id="WP_207678097.1">
    <property type="nucleotide sequence ID" value="NZ_CP061800.1"/>
</dbReference>
<dbReference type="GO" id="GO:0051539">
    <property type="term" value="F:4 iron, 4 sulfur cluster binding"/>
    <property type="evidence" value="ECO:0007669"/>
    <property type="project" value="UniProtKB-UniRule"/>
</dbReference>
<evidence type="ECO:0000256" key="11">
    <source>
        <dbReference type="ARBA" id="ARBA00023014"/>
    </source>
</evidence>
<dbReference type="Proteomes" id="UP000663722">
    <property type="component" value="Chromosome"/>
</dbReference>
<dbReference type="GO" id="GO:0044281">
    <property type="term" value="P:small molecule metabolic process"/>
    <property type="evidence" value="ECO:0007669"/>
    <property type="project" value="UniProtKB-ARBA"/>
</dbReference>
<dbReference type="GO" id="GO:0043805">
    <property type="term" value="F:indolepyruvate ferredoxin oxidoreductase activity"/>
    <property type="evidence" value="ECO:0007669"/>
    <property type="project" value="UniProtKB-UniRule"/>
</dbReference>
<name>A0A975BQ53_9BACT</name>
<dbReference type="InterPro" id="IPR009014">
    <property type="entry name" value="Transketo_C/PFOR_II"/>
</dbReference>
<gene>
    <name evidence="16" type="primary">iorA2</name>
    <name evidence="16" type="ORF">dnm_055660</name>
</gene>
<keyword evidence="11 14" id="KW-0411">Iron-sulfur</keyword>
<keyword evidence="8 14" id="KW-0249">Electron transport</keyword>
<evidence type="ECO:0000256" key="10">
    <source>
        <dbReference type="ARBA" id="ARBA00023004"/>
    </source>
</evidence>
<dbReference type="InterPro" id="IPR045025">
    <property type="entry name" value="HACL1-like"/>
</dbReference>
<dbReference type="InterPro" id="IPR017721">
    <property type="entry name" value="IorA"/>
</dbReference>
<dbReference type="InterPro" id="IPR011766">
    <property type="entry name" value="TPP_enzyme_TPP-bd"/>
</dbReference>
<dbReference type="Gene3D" id="3.30.70.20">
    <property type="match status" value="1"/>
</dbReference>
<dbReference type="PANTHER" id="PTHR43710:SF7">
    <property type="entry name" value="INDOLEPYRUVATE OXIDOREDUCTASE SUBUNIT IORA"/>
    <property type="match status" value="1"/>
</dbReference>
<dbReference type="SUPFAM" id="SSF52922">
    <property type="entry name" value="TK C-terminal domain-like"/>
    <property type="match status" value="1"/>
</dbReference>
<evidence type="ECO:0000256" key="14">
    <source>
        <dbReference type="PIRNR" id="PIRNR006439"/>
    </source>
</evidence>
<dbReference type="InterPro" id="IPR017900">
    <property type="entry name" value="4Fe4S_Fe_S_CS"/>
</dbReference>
<protein>
    <recommendedName>
        <fullName evidence="4 14">Indolepyruvate oxidoreductase subunit IorA</fullName>
        <shortName evidence="14">IOR</shortName>
        <ecNumber evidence="3 14">1.2.7.8</ecNumber>
    </recommendedName>
    <alternativeName>
        <fullName evidence="12 14">Indolepyruvate ferredoxin oxidoreductase subunit alpha</fullName>
    </alternativeName>
</protein>
<keyword evidence="10 14" id="KW-0408">Iron</keyword>
<proteinExistence type="predicted"/>
<evidence type="ECO:0000256" key="7">
    <source>
        <dbReference type="ARBA" id="ARBA00022723"/>
    </source>
</evidence>
<evidence type="ECO:0000256" key="13">
    <source>
        <dbReference type="ARBA" id="ARBA00048332"/>
    </source>
</evidence>
<dbReference type="GO" id="GO:0030976">
    <property type="term" value="F:thiamine pyrophosphate binding"/>
    <property type="evidence" value="ECO:0007669"/>
    <property type="project" value="InterPro"/>
</dbReference>
<dbReference type="PANTHER" id="PTHR43710">
    <property type="entry name" value="2-HYDROXYACYL-COA LYASE"/>
    <property type="match status" value="1"/>
</dbReference>
<accession>A0A975BQ53</accession>
<evidence type="ECO:0000256" key="3">
    <source>
        <dbReference type="ARBA" id="ARBA00012812"/>
    </source>
</evidence>
<organism evidence="16 17">
    <name type="scientific">Desulfonema magnum</name>
    <dbReference type="NCBI Taxonomy" id="45655"/>
    <lineage>
        <taxon>Bacteria</taxon>
        <taxon>Pseudomonadati</taxon>
        <taxon>Thermodesulfobacteriota</taxon>
        <taxon>Desulfobacteria</taxon>
        <taxon>Desulfobacterales</taxon>
        <taxon>Desulfococcaceae</taxon>
        <taxon>Desulfonema</taxon>
    </lineage>
</organism>
<dbReference type="PROSITE" id="PS00198">
    <property type="entry name" value="4FE4S_FER_1"/>
    <property type="match status" value="1"/>
</dbReference>
<evidence type="ECO:0000256" key="2">
    <source>
        <dbReference type="ARBA" id="ARBA00011238"/>
    </source>
</evidence>
<keyword evidence="5 14" id="KW-0813">Transport</keyword>
<evidence type="ECO:0000256" key="9">
    <source>
        <dbReference type="ARBA" id="ARBA00023002"/>
    </source>
</evidence>
<dbReference type="InterPro" id="IPR002880">
    <property type="entry name" value="Pyrv_Fd/Flavodoxin_OxRdtase_N"/>
</dbReference>
<sequence length="617" mass="67441">MHKLLTEQPGEKMILLGNEAIARGAVEAGVAFATTYPGTPSSEISLNLFQMSQESDLYFEYGTNEKVALEVAAGAANSGLRTMCMMKHVGLNVAADPLMTLAYVGVTGGMVILTADDPFMFSSQNEQDNRYYGKLSGLPVLEPSSVEEAKNMIVYAFDLSEKLQKPVIFRTTTRINHSTAVVTLGETKPRVTKGDFTKDPFHYVTVPAVSRGLHVTLLEKMAEAEKIAETCEYNFINGEGNWGIICNGVSYNYAVDAIKELDISDKAKILRIGFSFPMPKALITDFLKGCEKVLVIEEGEPFMEEAVKAFAQDAGLTISIKGKDDELFSRLYEFNPAMVRERIAKYFGAAYTPAVVPDLSDVPEIPQRPPNLCAGCSHRATFYAVKKAAEGMDTICPTDIGCYTLGFMPPLSMGDFVICMGSSVSTSCGFSKATDKKVISFIGDSTFFHSGITGLVNAVFNNHNFTLVILDNSITAMTGHQPNPGVNMDYFNLSGYGQVSIEELVKSLGVKHVTTVKPYRVKKSIAAIKEALDYQGVSVVISQEMCTLYAKSLKKLKARPFYVSDKCKNHRDCINEIACPAFYLEDEKVKIDPVSCVGCMVCAQICPENAILPLKSE</sequence>
<dbReference type="Pfam" id="PF02775">
    <property type="entry name" value="TPP_enzyme_C"/>
    <property type="match status" value="1"/>
</dbReference>
<dbReference type="Gene3D" id="3.40.50.970">
    <property type="match status" value="2"/>
</dbReference>
<dbReference type="InterPro" id="IPR017896">
    <property type="entry name" value="4Fe4S_Fe-S-bd"/>
</dbReference>
<dbReference type="NCBIfam" id="TIGR03336">
    <property type="entry name" value="IOR_alpha"/>
    <property type="match status" value="1"/>
</dbReference>
<comment type="function">
    <text evidence="1 14">Catalyzes the ferredoxin-dependent oxidative decarboxylation of arylpyruvates.</text>
</comment>
<dbReference type="Pfam" id="PF00037">
    <property type="entry name" value="Fer4"/>
    <property type="match status" value="1"/>
</dbReference>
<dbReference type="EMBL" id="CP061800">
    <property type="protein sequence ID" value="QTA89510.1"/>
    <property type="molecule type" value="Genomic_DNA"/>
</dbReference>
<keyword evidence="9 14" id="KW-0560">Oxidoreductase</keyword>
<dbReference type="GO" id="GO:0046872">
    <property type="term" value="F:metal ion binding"/>
    <property type="evidence" value="ECO:0007669"/>
    <property type="project" value="UniProtKB-UniRule"/>
</dbReference>
<dbReference type="EC" id="1.2.7.8" evidence="3 14"/>
<keyword evidence="7 14" id="KW-0479">Metal-binding</keyword>
<evidence type="ECO:0000256" key="12">
    <source>
        <dbReference type="ARBA" id="ARBA00030514"/>
    </source>
</evidence>
<evidence type="ECO:0000313" key="17">
    <source>
        <dbReference type="Proteomes" id="UP000663722"/>
    </source>
</evidence>
<dbReference type="KEGG" id="dmm:dnm_055660"/>
<comment type="subunit">
    <text evidence="2">Heterodimer of the IorA and IorB subunits.</text>
</comment>
<evidence type="ECO:0000256" key="6">
    <source>
        <dbReference type="ARBA" id="ARBA00022485"/>
    </source>
</evidence>
<dbReference type="FunFam" id="3.40.50.970:FF:000039">
    <property type="entry name" value="Indolepyruvate oxidoreductase subunit IorA"/>
    <property type="match status" value="1"/>
</dbReference>
<evidence type="ECO:0000259" key="15">
    <source>
        <dbReference type="PROSITE" id="PS51379"/>
    </source>
</evidence>
<dbReference type="PIRSF" id="PIRSF006439">
    <property type="entry name" value="Indolepyruvate_ferr_oxidored"/>
    <property type="match status" value="1"/>
</dbReference>
<evidence type="ECO:0000256" key="4">
    <source>
        <dbReference type="ARBA" id="ARBA00017710"/>
    </source>
</evidence>
<reference evidence="16" key="1">
    <citation type="journal article" date="2021" name="Microb. Physiol.">
        <title>Proteogenomic Insights into the Physiology of Marine, Sulfate-Reducing, Filamentous Desulfonema limicola and Desulfonema magnum.</title>
        <authorList>
            <person name="Schnaars V."/>
            <person name="Wohlbrand L."/>
            <person name="Scheve S."/>
            <person name="Hinrichs C."/>
            <person name="Reinhardt R."/>
            <person name="Rabus R."/>
        </authorList>
    </citation>
    <scope>NUCLEOTIDE SEQUENCE</scope>
    <source>
        <strain evidence="16">4be13</strain>
    </source>
</reference>
<keyword evidence="6 14" id="KW-0004">4Fe-4S</keyword>
<feature type="domain" description="4Fe-4S ferredoxin-type" evidence="15">
    <location>
        <begin position="587"/>
        <end position="617"/>
    </location>
</feature>
<dbReference type="InterPro" id="IPR029061">
    <property type="entry name" value="THDP-binding"/>
</dbReference>
<dbReference type="CDD" id="cd07034">
    <property type="entry name" value="TPP_PYR_PFOR_IOR-alpha_like"/>
    <property type="match status" value="1"/>
</dbReference>
<comment type="catalytic activity">
    <reaction evidence="13 14">
        <text>indole-3-pyruvate + 2 oxidized [2Fe-2S]-[ferredoxin] + CoA = (indol-3-yl)acetyl-CoA + 2 reduced [2Fe-2S]-[ferredoxin] + CO2 + H(+)</text>
        <dbReference type="Rhea" id="RHEA:12645"/>
        <dbReference type="Rhea" id="RHEA-COMP:10000"/>
        <dbReference type="Rhea" id="RHEA-COMP:10001"/>
        <dbReference type="ChEBI" id="CHEBI:15378"/>
        <dbReference type="ChEBI" id="CHEBI:16526"/>
        <dbReference type="ChEBI" id="CHEBI:17640"/>
        <dbReference type="ChEBI" id="CHEBI:33737"/>
        <dbReference type="ChEBI" id="CHEBI:33738"/>
        <dbReference type="ChEBI" id="CHEBI:57271"/>
        <dbReference type="ChEBI" id="CHEBI:57287"/>
        <dbReference type="EC" id="1.2.7.8"/>
    </reaction>
</comment>
<evidence type="ECO:0000313" key="16">
    <source>
        <dbReference type="EMBL" id="QTA89510.1"/>
    </source>
</evidence>
<evidence type="ECO:0000256" key="1">
    <source>
        <dbReference type="ARBA" id="ARBA00002995"/>
    </source>
</evidence>
<dbReference type="AlphaFoldDB" id="A0A975BQ53"/>
<keyword evidence="17" id="KW-1185">Reference proteome</keyword>